<gene>
    <name evidence="6" type="ORF">GCU56_00695</name>
</gene>
<evidence type="ECO:0000259" key="5">
    <source>
        <dbReference type="PROSITE" id="PS50949"/>
    </source>
</evidence>
<dbReference type="Proteomes" id="UP000470246">
    <property type="component" value="Unassembled WGS sequence"/>
</dbReference>
<dbReference type="SMART" id="SM00895">
    <property type="entry name" value="FCD"/>
    <property type="match status" value="1"/>
</dbReference>
<dbReference type="AlphaFoldDB" id="A0A7K3VUR9"/>
<feature type="region of interest" description="Disordered" evidence="4">
    <location>
        <begin position="1"/>
        <end position="21"/>
    </location>
</feature>
<proteinExistence type="predicted"/>
<dbReference type="Gene3D" id="1.20.120.530">
    <property type="entry name" value="GntR ligand-binding domain-like"/>
    <property type="match status" value="1"/>
</dbReference>
<dbReference type="PANTHER" id="PTHR43537">
    <property type="entry name" value="TRANSCRIPTIONAL REGULATOR, GNTR FAMILY"/>
    <property type="match status" value="1"/>
</dbReference>
<keyword evidence="7" id="KW-1185">Reference proteome</keyword>
<dbReference type="InterPro" id="IPR011711">
    <property type="entry name" value="GntR_C"/>
</dbReference>
<dbReference type="InterPro" id="IPR036390">
    <property type="entry name" value="WH_DNA-bd_sf"/>
</dbReference>
<dbReference type="InterPro" id="IPR036388">
    <property type="entry name" value="WH-like_DNA-bd_sf"/>
</dbReference>
<evidence type="ECO:0000256" key="1">
    <source>
        <dbReference type="ARBA" id="ARBA00023015"/>
    </source>
</evidence>
<feature type="domain" description="HTH gntR-type" evidence="5">
    <location>
        <begin position="20"/>
        <end position="87"/>
    </location>
</feature>
<keyword evidence="3" id="KW-0804">Transcription</keyword>
<comment type="caution">
    <text evidence="6">The sequence shown here is derived from an EMBL/GenBank/DDBJ whole genome shotgun (WGS) entry which is preliminary data.</text>
</comment>
<dbReference type="SUPFAM" id="SSF48008">
    <property type="entry name" value="GntR ligand-binding domain-like"/>
    <property type="match status" value="1"/>
</dbReference>
<dbReference type="PANTHER" id="PTHR43537:SF49">
    <property type="entry name" value="TRANSCRIPTIONAL REGULATORY PROTEIN"/>
    <property type="match status" value="1"/>
</dbReference>
<name>A0A7K3VUR9_9ACTN</name>
<dbReference type="GO" id="GO:0003677">
    <property type="term" value="F:DNA binding"/>
    <property type="evidence" value="ECO:0007669"/>
    <property type="project" value="UniProtKB-KW"/>
</dbReference>
<dbReference type="EMBL" id="JAAGWF010000002">
    <property type="protein sequence ID" value="NEK56391.1"/>
    <property type="molecule type" value="Genomic_DNA"/>
</dbReference>
<dbReference type="InterPro" id="IPR008920">
    <property type="entry name" value="TF_FadR/GntR_C"/>
</dbReference>
<dbReference type="Gene3D" id="1.10.10.10">
    <property type="entry name" value="Winged helix-like DNA-binding domain superfamily/Winged helix DNA-binding domain"/>
    <property type="match status" value="1"/>
</dbReference>
<dbReference type="InterPro" id="IPR000524">
    <property type="entry name" value="Tscrpt_reg_HTH_GntR"/>
</dbReference>
<evidence type="ECO:0000256" key="4">
    <source>
        <dbReference type="SAM" id="MobiDB-lite"/>
    </source>
</evidence>
<sequence>MHRRPTTRGPPVTEQSGQRLSGTVSVLDTLRGAIVRGELHPGERLVENDLARRYGTSRGAVREALVLLDNEGLVSRERNRGASVRPVSLEEAIEITEVRAALEGLCAARAAGAATRAERAGLRAIGRDMAAAVEAGDVLGYSATNQRVHARIRELAAQHTVAAILDRLRFQSVRYQFQVALLPGRPGQGLREHLAVIEAVAAGNADAAEQAMRAHLQSVIGVLRTLAAGAPPAVPVVPVAVG</sequence>
<dbReference type="Pfam" id="PF07729">
    <property type="entry name" value="FCD"/>
    <property type="match status" value="1"/>
</dbReference>
<organism evidence="6 7">
    <name type="scientific">Geodermatophilus sabuli</name>
    <dbReference type="NCBI Taxonomy" id="1564158"/>
    <lineage>
        <taxon>Bacteria</taxon>
        <taxon>Bacillati</taxon>
        <taxon>Actinomycetota</taxon>
        <taxon>Actinomycetes</taxon>
        <taxon>Geodermatophilales</taxon>
        <taxon>Geodermatophilaceae</taxon>
        <taxon>Geodermatophilus</taxon>
    </lineage>
</organism>
<evidence type="ECO:0000313" key="6">
    <source>
        <dbReference type="EMBL" id="NEK56391.1"/>
    </source>
</evidence>
<accession>A0A7K3VUR9</accession>
<evidence type="ECO:0000256" key="3">
    <source>
        <dbReference type="ARBA" id="ARBA00023163"/>
    </source>
</evidence>
<dbReference type="Pfam" id="PF00392">
    <property type="entry name" value="GntR"/>
    <property type="match status" value="1"/>
</dbReference>
<dbReference type="GO" id="GO:0003700">
    <property type="term" value="F:DNA-binding transcription factor activity"/>
    <property type="evidence" value="ECO:0007669"/>
    <property type="project" value="InterPro"/>
</dbReference>
<reference evidence="6 7" key="1">
    <citation type="submission" date="2020-02" db="EMBL/GenBank/DDBJ databases">
        <title>Geodermatophilus sabuli CPCC 205279 I12A-02694.</title>
        <authorList>
            <person name="Jiang Z."/>
        </authorList>
    </citation>
    <scope>NUCLEOTIDE SEQUENCE [LARGE SCALE GENOMIC DNA]</scope>
    <source>
        <strain evidence="6 7">I12A-02694</strain>
    </source>
</reference>
<evidence type="ECO:0000313" key="7">
    <source>
        <dbReference type="Proteomes" id="UP000470246"/>
    </source>
</evidence>
<dbReference type="SMART" id="SM00345">
    <property type="entry name" value="HTH_GNTR"/>
    <property type="match status" value="1"/>
</dbReference>
<dbReference type="PROSITE" id="PS50949">
    <property type="entry name" value="HTH_GNTR"/>
    <property type="match status" value="1"/>
</dbReference>
<keyword evidence="1" id="KW-0805">Transcription regulation</keyword>
<evidence type="ECO:0000256" key="2">
    <source>
        <dbReference type="ARBA" id="ARBA00023125"/>
    </source>
</evidence>
<protein>
    <submittedName>
        <fullName evidence="6">GntR family transcriptional regulator</fullName>
    </submittedName>
</protein>
<keyword evidence="2" id="KW-0238">DNA-binding</keyword>
<dbReference type="CDD" id="cd07377">
    <property type="entry name" value="WHTH_GntR"/>
    <property type="match status" value="1"/>
</dbReference>
<dbReference type="SUPFAM" id="SSF46785">
    <property type="entry name" value="Winged helix' DNA-binding domain"/>
    <property type="match status" value="1"/>
</dbReference>